<reference evidence="1 2" key="1">
    <citation type="submission" date="2022-06" db="EMBL/GenBank/DDBJ databases">
        <authorList>
            <person name="Li T.T."/>
            <person name="Sun X.H."/>
        </authorList>
    </citation>
    <scope>NUCLEOTIDE SEQUENCE [LARGE SCALE GENOMIC DNA]</scope>
</reference>
<organism evidence="1 2">
    <name type="scientific">Salmonella phage vB_SalM_SPJ41</name>
    <dbReference type="NCBI Taxonomy" id="2961840"/>
    <lineage>
        <taxon>Viruses</taxon>
        <taxon>Duplodnaviria</taxon>
        <taxon>Heunggongvirae</taxon>
        <taxon>Uroviricota</taxon>
        <taxon>Caudoviricetes</taxon>
        <taxon>Andersonviridae</taxon>
        <taxon>Ounavirinae</taxon>
        <taxon>Felixounavirus</taxon>
        <taxon>Felixounavirus SPJ41</taxon>
    </lineage>
</organism>
<accession>A0A9E7P560</accession>
<proteinExistence type="predicted"/>
<protein>
    <submittedName>
        <fullName evidence="1">Uncharacterized protein</fullName>
    </submittedName>
</protein>
<sequence>MKIELEVIEGQAPVDQFGHIDNDVIIIGLDGSFNVWSCVAVGDKVVTTYGKRK</sequence>
<name>A0A9E7P560_9CAUD</name>
<evidence type="ECO:0000313" key="2">
    <source>
        <dbReference type="Proteomes" id="UP001058965"/>
    </source>
</evidence>
<keyword evidence="2" id="KW-1185">Reference proteome</keyword>
<evidence type="ECO:0000313" key="1">
    <source>
        <dbReference type="EMBL" id="UUG68217.1"/>
    </source>
</evidence>
<dbReference type="EMBL" id="ON868915">
    <property type="protein sequence ID" value="UUG68217.1"/>
    <property type="molecule type" value="Genomic_DNA"/>
</dbReference>
<dbReference type="Proteomes" id="UP001058965">
    <property type="component" value="Segment"/>
</dbReference>